<sequence>MGDADDYLRQLLGQAAAEAAYLEGLGRAEADRPGAPTPSAAAPVAVSLMITRQQRAALRERGFSDEDIRTMTPAEAHRHLAL</sequence>
<reference evidence="1 2" key="1">
    <citation type="submission" date="2019-09" db="EMBL/GenBank/DDBJ databases">
        <title>YIM 48816 draft genome.</title>
        <authorList>
            <person name="Jiang L."/>
        </authorList>
    </citation>
    <scope>NUCLEOTIDE SEQUENCE [LARGE SCALE GENOMIC DNA]</scope>
    <source>
        <strain evidence="1 2">YIM 48816</strain>
    </source>
</reference>
<name>A0A6L3T0S8_9HYPH</name>
<accession>A0A6L3T0S8</accession>
<comment type="caution">
    <text evidence="1">The sequence shown here is derived from an EMBL/GenBank/DDBJ whole genome shotgun (WGS) entry which is preliminary data.</text>
</comment>
<dbReference type="OrthoDB" id="8004014at2"/>
<organism evidence="1 2">
    <name type="scientific">Methylobacterium soli</name>
    <dbReference type="NCBI Taxonomy" id="553447"/>
    <lineage>
        <taxon>Bacteria</taxon>
        <taxon>Pseudomonadati</taxon>
        <taxon>Pseudomonadota</taxon>
        <taxon>Alphaproteobacteria</taxon>
        <taxon>Hyphomicrobiales</taxon>
        <taxon>Methylobacteriaceae</taxon>
        <taxon>Methylobacterium</taxon>
    </lineage>
</organism>
<proteinExistence type="predicted"/>
<evidence type="ECO:0000313" key="2">
    <source>
        <dbReference type="Proteomes" id="UP000474159"/>
    </source>
</evidence>
<dbReference type="EMBL" id="VZZK01000013">
    <property type="protein sequence ID" value="KAB1078581.1"/>
    <property type="molecule type" value="Genomic_DNA"/>
</dbReference>
<protein>
    <submittedName>
        <fullName evidence="1">Uncharacterized protein</fullName>
    </submittedName>
</protein>
<dbReference type="Proteomes" id="UP000474159">
    <property type="component" value="Unassembled WGS sequence"/>
</dbReference>
<dbReference type="AlphaFoldDB" id="A0A6L3T0S8"/>
<gene>
    <name evidence="1" type="ORF">F6X53_14395</name>
</gene>
<keyword evidence="2" id="KW-1185">Reference proteome</keyword>
<evidence type="ECO:0000313" key="1">
    <source>
        <dbReference type="EMBL" id="KAB1078581.1"/>
    </source>
</evidence>
<dbReference type="RefSeq" id="WP_151000894.1">
    <property type="nucleotide sequence ID" value="NZ_BPQY01000369.1"/>
</dbReference>